<evidence type="ECO:0000313" key="18">
    <source>
        <dbReference type="EMBL" id="OLP95418.1"/>
    </source>
</evidence>
<evidence type="ECO:0000256" key="14">
    <source>
        <dbReference type="SAM" id="Coils"/>
    </source>
</evidence>
<evidence type="ECO:0000256" key="6">
    <source>
        <dbReference type="ARBA" id="ARBA00022692"/>
    </source>
</evidence>
<dbReference type="InterPro" id="IPR001969">
    <property type="entry name" value="Aspartic_peptidase_AS"/>
</dbReference>
<dbReference type="PROSITE" id="PS00018">
    <property type="entry name" value="EF_HAND_1"/>
    <property type="match status" value="1"/>
</dbReference>
<dbReference type="InterPro" id="IPR002048">
    <property type="entry name" value="EF_hand_dom"/>
</dbReference>
<reference evidence="18 19" key="1">
    <citation type="submission" date="2016-02" db="EMBL/GenBank/DDBJ databases">
        <title>Genome analysis of coral dinoflagellate symbionts highlights evolutionary adaptations to a symbiotic lifestyle.</title>
        <authorList>
            <person name="Aranda M."/>
            <person name="Li Y."/>
            <person name="Liew Y.J."/>
            <person name="Baumgarten S."/>
            <person name="Simakov O."/>
            <person name="Wilson M."/>
            <person name="Piel J."/>
            <person name="Ashoor H."/>
            <person name="Bougouffa S."/>
            <person name="Bajic V.B."/>
            <person name="Ryu T."/>
            <person name="Ravasi T."/>
            <person name="Bayer T."/>
            <person name="Micklem G."/>
            <person name="Kim H."/>
            <person name="Bhak J."/>
            <person name="Lajeunesse T.C."/>
            <person name="Voolstra C.R."/>
        </authorList>
    </citation>
    <scope>NUCLEOTIDE SEQUENCE [LARGE SCALE GENOMIC DNA]</scope>
    <source>
        <strain evidence="18 19">CCMP2467</strain>
    </source>
</reference>
<dbReference type="InterPro" id="IPR027359">
    <property type="entry name" value="Volt_channel_dom_sf"/>
</dbReference>
<dbReference type="InterPro" id="IPR018247">
    <property type="entry name" value="EF_Hand_1_Ca_BS"/>
</dbReference>
<evidence type="ECO:0000256" key="1">
    <source>
        <dbReference type="ARBA" id="ARBA00004141"/>
    </source>
</evidence>
<dbReference type="Proteomes" id="UP000186817">
    <property type="component" value="Unassembled WGS sequence"/>
</dbReference>
<name>A0A1Q9DJT4_SYMMI</name>
<keyword evidence="10" id="KW-0406">Ion transport</keyword>
<dbReference type="SUPFAM" id="SSF47473">
    <property type="entry name" value="EF-hand"/>
    <property type="match status" value="1"/>
</dbReference>
<dbReference type="PROSITE" id="PS50222">
    <property type="entry name" value="EF_HAND_2"/>
    <property type="match status" value="1"/>
</dbReference>
<dbReference type="GO" id="GO:0004190">
    <property type="term" value="F:aspartic-type endopeptidase activity"/>
    <property type="evidence" value="ECO:0007669"/>
    <property type="project" value="InterPro"/>
</dbReference>
<proteinExistence type="predicted"/>
<evidence type="ECO:0000256" key="10">
    <source>
        <dbReference type="ARBA" id="ARBA00023065"/>
    </source>
</evidence>
<dbReference type="PANTHER" id="PTHR45628">
    <property type="entry name" value="VOLTAGE-DEPENDENT CALCIUM CHANNEL TYPE A SUBUNIT ALPHA-1"/>
    <property type="match status" value="1"/>
</dbReference>
<dbReference type="Pfam" id="PF00520">
    <property type="entry name" value="Ion_trans"/>
    <property type="match status" value="1"/>
</dbReference>
<evidence type="ECO:0000313" key="19">
    <source>
        <dbReference type="Proteomes" id="UP000186817"/>
    </source>
</evidence>
<sequence length="1597" mass="177933">MVLSLLLVAKPEQRAMAETEIYYQEQRQPPEPESLPVDPPKYGSKVASRQESLDAAVLEAPAAVVEDMNLDAIEMPHSRQEWGVPDWFPWAETWNGCLRDLSEAFAKSFPSMPRSMTMEEFAEMNDELANMRARLNAARQREQAATAALAELELEMEDERLEMEEEMASLTRRAAALGHISRDSGFRKEAAMIDVQQQLDRVGASKPRLFRTQSEKEEAMKRAASAREGTLEIDLEGAPADEANDSEICPSQTRRSVRNAPPEIWEEMSWREKMQRVVQSVPFEVFFSVCIVANAVELGVDVQMFAHNPGHSAIEMEVIGYIFTALFAVELFLRIAAYGKQFFLEPKNLAWNIMDLIIVGSAFVEIIVQVSLSILSQDTPPGVSTLTNMRVLRIIRITRLVRLTRIARITRFIKALRTLVSSIVFTLKSLVWALVLLSLIIYGFGIVFTQASTLYLMDSQTGDGALDDADPILIAIDEYWKDLPASMLTLFMAICGGVSWENALRPMSVVSEWCAFLFLFYISFCYFAVLNVVTGVFCQSAIESAQSDHEMIMQNIIHNKEAHIRKVRSLFCNLDADESGYISLVELEENMHKKSVQTYFEALELDVSDAWTFFKLLDTDGGAAIEIEEFLLGCLRLRGPARALDLAKMQHDHQWLSKTLGAFMAHVEVTLRKLEAGLLKLCELQFDSQFDGSSQVPSVPSRAKSQGSHKPLAVPPHIIHKAHETEQLHSPAFADAAPPPAPQEADGSPAPTQSSEGVTHERNSVPIWDGKAENFAHFVTEVKWTLYATKKEERPLLAARIIRKALQSGQSTLVQLMYKLDPDDYKTEGSVQKLVKYLEESPLNRQPLPDAGTKIGAYYRRLQRRHHEPLPSFLVREDKVHDDMLRALQRLLRERELVFEGYETNLEELKAFCGIKEGESIYFGPPEGDDAEAGQEDPGEFPPGEEEDEEGRGRRSRASSRSSRRSSRHGKGSDKGSWKGPAPRGKDLLERLMEKGLMPLSALDVIRGWMVLEMSTNTEEERRVIKAATRNRLGYQEVRQALLSMFEDRGGKGTRAFASGKGVFQAEMDHDYANDGAYYPEAAYVTYQDDGAEDPAEDWWSTPAAWAYVAEAEPEYDWAAWAEDSHEPADLEGDEVFAALKDDQREYENQRQEIEAMMAENDRNLMEARRAVAAAAKDRGWGSVQQRQPKPTSTYMQKGGKAKGFGKGFGKKGAKMIEEANWTSKGPGKKGKFSKGATKGPKGPPTWASAYHLEGGLEFFTTVAEAEARSSSSTLAASEGLVDTGATATAGGQDAVERLCAAVAAARPETQITIHEGERPYFRYGSGKWGRALYRVCVVCGGVSFSMYALPSEGVPVLIGMRELKQMGAYLGCANGRSWVLLAPPAFIANPRDRVIMASAGSDVLPTEMKTAIQAAVREAIAEEMTSVKKTKGKGRGRGSGEKTEYDTTRKQGPDDRDPRGRTDQWPCLGRHYYSTGANRYGKWSECTVCGHRVSYIPARDAPGEATRTNLPMNVTEALDRLRADGRDPASVEAKDVKAMIDIVAKEKRLLYGKAKTKARAKEQPAKTKSKREGKLVDLEETEDLEDYEKVDLEAKE</sequence>
<dbReference type="GO" id="GO:0098703">
    <property type="term" value="P:calcium ion import across plasma membrane"/>
    <property type="evidence" value="ECO:0007669"/>
    <property type="project" value="TreeGrafter"/>
</dbReference>
<evidence type="ECO:0000256" key="16">
    <source>
        <dbReference type="SAM" id="Phobius"/>
    </source>
</evidence>
<feature type="compositionally biased region" description="Acidic residues" evidence="15">
    <location>
        <begin position="927"/>
        <end position="950"/>
    </location>
</feature>
<evidence type="ECO:0000256" key="12">
    <source>
        <dbReference type="ARBA" id="ARBA00023180"/>
    </source>
</evidence>
<dbReference type="Gene3D" id="1.10.238.10">
    <property type="entry name" value="EF-hand"/>
    <property type="match status" value="1"/>
</dbReference>
<keyword evidence="7" id="KW-0106">Calcium</keyword>
<feature type="region of interest" description="Disordered" evidence="15">
    <location>
        <begin position="1555"/>
        <end position="1581"/>
    </location>
</feature>
<feature type="transmembrane region" description="Helical" evidence="16">
    <location>
        <begin position="483"/>
        <end position="501"/>
    </location>
</feature>
<comment type="subcellular location">
    <subcellularLocation>
        <location evidence="1">Membrane</location>
        <topology evidence="1">Multi-pass membrane protein</topology>
    </subcellularLocation>
</comment>
<feature type="region of interest" description="Disordered" evidence="15">
    <location>
        <begin position="923"/>
        <end position="985"/>
    </location>
</feature>
<feature type="transmembrane region" description="Helical" evidence="16">
    <location>
        <begin position="349"/>
        <end position="368"/>
    </location>
</feature>
<evidence type="ECO:0000256" key="5">
    <source>
        <dbReference type="ARBA" id="ARBA00022673"/>
    </source>
</evidence>
<dbReference type="GO" id="GO:0006508">
    <property type="term" value="P:proteolysis"/>
    <property type="evidence" value="ECO:0007669"/>
    <property type="project" value="InterPro"/>
</dbReference>
<evidence type="ECO:0000256" key="2">
    <source>
        <dbReference type="ARBA" id="ARBA00022448"/>
    </source>
</evidence>
<organism evidence="18 19">
    <name type="scientific">Symbiodinium microadriaticum</name>
    <name type="common">Dinoflagellate</name>
    <name type="synonym">Zooxanthella microadriatica</name>
    <dbReference type="NCBI Taxonomy" id="2951"/>
    <lineage>
        <taxon>Eukaryota</taxon>
        <taxon>Sar</taxon>
        <taxon>Alveolata</taxon>
        <taxon>Dinophyceae</taxon>
        <taxon>Suessiales</taxon>
        <taxon>Symbiodiniaceae</taxon>
        <taxon>Symbiodinium</taxon>
    </lineage>
</organism>
<feature type="transmembrane region" description="Helical" evidence="16">
    <location>
        <begin position="415"/>
        <end position="448"/>
    </location>
</feature>
<keyword evidence="8" id="KW-0851">Voltage-gated channel</keyword>
<feature type="region of interest" description="Disordered" evidence="15">
    <location>
        <begin position="691"/>
        <end position="713"/>
    </location>
</feature>
<dbReference type="EMBL" id="LSRX01000503">
    <property type="protein sequence ID" value="OLP95418.1"/>
    <property type="molecule type" value="Genomic_DNA"/>
</dbReference>
<keyword evidence="14" id="KW-0175">Coiled coil</keyword>
<evidence type="ECO:0000256" key="4">
    <source>
        <dbReference type="ARBA" id="ARBA00022568"/>
    </source>
</evidence>
<evidence type="ECO:0000256" key="11">
    <source>
        <dbReference type="ARBA" id="ARBA00023136"/>
    </source>
</evidence>
<keyword evidence="19" id="KW-1185">Reference proteome</keyword>
<keyword evidence="11 16" id="KW-0472">Membrane</keyword>
<feature type="region of interest" description="Disordered" evidence="15">
    <location>
        <begin position="1177"/>
        <end position="1201"/>
    </location>
</feature>
<dbReference type="InterPro" id="IPR005821">
    <property type="entry name" value="Ion_trans_dom"/>
</dbReference>
<keyword evidence="5" id="KW-0107">Calcium channel</keyword>
<feature type="transmembrane region" description="Helical" evidence="16">
    <location>
        <begin position="318"/>
        <end position="337"/>
    </location>
</feature>
<keyword evidence="2" id="KW-0813">Transport</keyword>
<feature type="coiled-coil region" evidence="14">
    <location>
        <begin position="118"/>
        <end position="173"/>
    </location>
</feature>
<gene>
    <name evidence="18" type="primary">CACNA1B</name>
    <name evidence="18" type="ORF">AK812_SmicGene22479</name>
</gene>
<feature type="compositionally biased region" description="Basic residues" evidence="15">
    <location>
        <begin position="954"/>
        <end position="970"/>
    </location>
</feature>
<keyword evidence="12" id="KW-0325">Glycoprotein</keyword>
<evidence type="ECO:0000256" key="3">
    <source>
        <dbReference type="ARBA" id="ARBA00022553"/>
    </source>
</evidence>
<feature type="compositionally biased region" description="Basic and acidic residues" evidence="15">
    <location>
        <begin position="1439"/>
        <end position="1463"/>
    </location>
</feature>
<dbReference type="GO" id="GO:0008331">
    <property type="term" value="F:high voltage-gated calcium channel activity"/>
    <property type="evidence" value="ECO:0007669"/>
    <property type="project" value="TreeGrafter"/>
</dbReference>
<evidence type="ECO:0000256" key="9">
    <source>
        <dbReference type="ARBA" id="ARBA00022989"/>
    </source>
</evidence>
<keyword evidence="3" id="KW-0597">Phosphoprotein</keyword>
<feature type="compositionally biased region" description="Polar residues" evidence="15">
    <location>
        <begin position="1183"/>
        <end position="1196"/>
    </location>
</feature>
<accession>A0A1Q9DJT4</accession>
<feature type="compositionally biased region" description="Basic and acidic residues" evidence="15">
    <location>
        <begin position="1560"/>
        <end position="1578"/>
    </location>
</feature>
<feature type="region of interest" description="Disordered" evidence="15">
    <location>
        <begin position="1427"/>
        <end position="1467"/>
    </location>
</feature>
<dbReference type="Gene3D" id="1.10.287.70">
    <property type="match status" value="1"/>
</dbReference>
<evidence type="ECO:0000256" key="13">
    <source>
        <dbReference type="ARBA" id="ARBA00023303"/>
    </source>
</evidence>
<feature type="compositionally biased region" description="Pro residues" evidence="15">
    <location>
        <begin position="29"/>
        <end position="39"/>
    </location>
</feature>
<evidence type="ECO:0000256" key="8">
    <source>
        <dbReference type="ARBA" id="ARBA00022882"/>
    </source>
</evidence>
<comment type="caution">
    <text evidence="18">The sequence shown here is derived from an EMBL/GenBank/DDBJ whole genome shotgun (WGS) entry which is preliminary data.</text>
</comment>
<dbReference type="Gene3D" id="1.20.120.350">
    <property type="entry name" value="Voltage-gated potassium channels. Chain C"/>
    <property type="match status" value="1"/>
</dbReference>
<feature type="region of interest" description="Disordered" evidence="15">
    <location>
        <begin position="732"/>
        <end position="761"/>
    </location>
</feature>
<keyword evidence="6 16" id="KW-0812">Transmembrane</keyword>
<dbReference type="PANTHER" id="PTHR45628:SF7">
    <property type="entry name" value="VOLTAGE-DEPENDENT CALCIUM CHANNEL TYPE A SUBUNIT ALPHA-1"/>
    <property type="match status" value="1"/>
</dbReference>
<keyword evidence="4" id="KW-0109">Calcium transport</keyword>
<feature type="region of interest" description="Disordered" evidence="15">
    <location>
        <begin position="1222"/>
        <end position="1245"/>
    </location>
</feature>
<feature type="compositionally biased region" description="Polar residues" evidence="15">
    <location>
        <begin position="691"/>
        <end position="708"/>
    </location>
</feature>
<dbReference type="OrthoDB" id="1689567at2759"/>
<keyword evidence="13" id="KW-0407">Ion channel</keyword>
<feature type="transmembrane region" description="Helical" evidence="16">
    <location>
        <begin position="285"/>
        <end position="306"/>
    </location>
</feature>
<evidence type="ECO:0000256" key="7">
    <source>
        <dbReference type="ARBA" id="ARBA00022837"/>
    </source>
</evidence>
<feature type="domain" description="EF-hand" evidence="17">
    <location>
        <begin position="562"/>
        <end position="597"/>
    </location>
</feature>
<dbReference type="SUPFAM" id="SSF81324">
    <property type="entry name" value="Voltage-gated potassium channels"/>
    <property type="match status" value="1"/>
</dbReference>
<keyword evidence="9 16" id="KW-1133">Transmembrane helix</keyword>
<dbReference type="GO" id="GO:0005891">
    <property type="term" value="C:voltage-gated calcium channel complex"/>
    <property type="evidence" value="ECO:0007669"/>
    <property type="project" value="TreeGrafter"/>
</dbReference>
<dbReference type="InterPro" id="IPR011992">
    <property type="entry name" value="EF-hand-dom_pair"/>
</dbReference>
<evidence type="ECO:0000259" key="17">
    <source>
        <dbReference type="PROSITE" id="PS50222"/>
    </source>
</evidence>
<feature type="coiled-coil region" evidence="14">
    <location>
        <begin position="1137"/>
        <end position="1171"/>
    </location>
</feature>
<evidence type="ECO:0000256" key="15">
    <source>
        <dbReference type="SAM" id="MobiDB-lite"/>
    </source>
</evidence>
<feature type="region of interest" description="Disordered" evidence="15">
    <location>
        <begin position="22"/>
        <end position="44"/>
    </location>
</feature>
<feature type="transmembrane region" description="Helical" evidence="16">
    <location>
        <begin position="513"/>
        <end position="537"/>
    </location>
</feature>
<dbReference type="InterPro" id="IPR050599">
    <property type="entry name" value="VDCC_alpha-1_subunit"/>
</dbReference>
<dbReference type="GO" id="GO:0005509">
    <property type="term" value="F:calcium ion binding"/>
    <property type="evidence" value="ECO:0007669"/>
    <property type="project" value="InterPro"/>
</dbReference>
<protein>
    <submittedName>
        <fullName evidence="18">Voltage-dependent N-type calcium channel subunit alpha-1B</fullName>
    </submittedName>
</protein>
<dbReference type="PROSITE" id="PS00141">
    <property type="entry name" value="ASP_PROTEASE"/>
    <property type="match status" value="1"/>
</dbReference>